<evidence type="ECO:0000256" key="2">
    <source>
        <dbReference type="SAM" id="Phobius"/>
    </source>
</evidence>
<keyword evidence="2" id="KW-0812">Transmembrane</keyword>
<dbReference type="AlphaFoldDB" id="A0A7S1UZZ2"/>
<proteinExistence type="predicted"/>
<organism evidence="3">
    <name type="scientific">Grammatophora oceanica</name>
    <dbReference type="NCBI Taxonomy" id="210454"/>
    <lineage>
        <taxon>Eukaryota</taxon>
        <taxon>Sar</taxon>
        <taxon>Stramenopiles</taxon>
        <taxon>Ochrophyta</taxon>
        <taxon>Bacillariophyta</taxon>
        <taxon>Fragilariophyceae</taxon>
        <taxon>Fragilariophycidae</taxon>
        <taxon>Rhabdonematales</taxon>
        <taxon>Grammatophoraceae</taxon>
        <taxon>Grammatophora</taxon>
    </lineage>
</organism>
<keyword evidence="2" id="KW-0472">Membrane</keyword>
<feature type="transmembrane region" description="Helical" evidence="2">
    <location>
        <begin position="63"/>
        <end position="84"/>
    </location>
</feature>
<evidence type="ECO:0000256" key="1">
    <source>
        <dbReference type="SAM" id="MobiDB-lite"/>
    </source>
</evidence>
<dbReference type="EMBL" id="HBGK01021515">
    <property type="protein sequence ID" value="CAD9282078.1"/>
    <property type="molecule type" value="Transcribed_RNA"/>
</dbReference>
<gene>
    <name evidence="3" type="ORF">GOCE00092_LOCUS10989</name>
</gene>
<sequence length="151" mass="16747">MRPEEKKNKSNEGDSKVAGSAGGESKEAPKKRYRAKKELPGVGEMLAYGAPEDQGREKTWCEIIGYPLALAVTFAISLLIFHHAPHHLSVGKSQPPFVMNQKAVTNRLKQQEQFEKQKALHEARTVPVEGVEAKIVENAEEEVADSTHDEM</sequence>
<accession>A0A7S1UZZ2</accession>
<keyword evidence="2" id="KW-1133">Transmembrane helix</keyword>
<reference evidence="3" key="1">
    <citation type="submission" date="2021-01" db="EMBL/GenBank/DDBJ databases">
        <authorList>
            <person name="Corre E."/>
            <person name="Pelletier E."/>
            <person name="Niang G."/>
            <person name="Scheremetjew M."/>
            <person name="Finn R."/>
            <person name="Kale V."/>
            <person name="Holt S."/>
            <person name="Cochrane G."/>
            <person name="Meng A."/>
            <person name="Brown T."/>
            <person name="Cohen L."/>
        </authorList>
    </citation>
    <scope>NUCLEOTIDE SEQUENCE</scope>
    <source>
        <strain evidence="3">CCMP 410</strain>
    </source>
</reference>
<name>A0A7S1UZZ2_9STRA</name>
<feature type="region of interest" description="Disordered" evidence="1">
    <location>
        <begin position="1"/>
        <end position="36"/>
    </location>
</feature>
<feature type="compositionally biased region" description="Basic and acidic residues" evidence="1">
    <location>
        <begin position="1"/>
        <end position="15"/>
    </location>
</feature>
<evidence type="ECO:0000313" key="3">
    <source>
        <dbReference type="EMBL" id="CAD9282078.1"/>
    </source>
</evidence>
<protein>
    <submittedName>
        <fullName evidence="3">Uncharacterized protein</fullName>
    </submittedName>
</protein>